<dbReference type="Proteomes" id="UP001152798">
    <property type="component" value="Chromosome 5"/>
</dbReference>
<feature type="compositionally biased region" description="Basic and acidic residues" evidence="1">
    <location>
        <begin position="924"/>
        <end position="946"/>
    </location>
</feature>
<feature type="compositionally biased region" description="Basic and acidic residues" evidence="1">
    <location>
        <begin position="953"/>
        <end position="974"/>
    </location>
</feature>
<proteinExistence type="predicted"/>
<feature type="chain" id="PRO_5040437588" evidence="2">
    <location>
        <begin position="16"/>
        <end position="1023"/>
    </location>
</feature>
<keyword evidence="4" id="KW-1185">Reference proteome</keyword>
<feature type="region of interest" description="Disordered" evidence="1">
    <location>
        <begin position="905"/>
        <end position="980"/>
    </location>
</feature>
<evidence type="ECO:0000313" key="4">
    <source>
        <dbReference type="Proteomes" id="UP001152798"/>
    </source>
</evidence>
<protein>
    <submittedName>
        <fullName evidence="3">Uncharacterized protein</fullName>
    </submittedName>
</protein>
<sequence>MSVLVFSIGVLEALACVEHVRQSYLPLDLGRKRRRLVLDVGSGTIRHRETRRSSEFQRDPHVFLRSIQAAVEEEGDEKESEELAAIFQAVEARNIHSTQIMNHQDPVFLSVNDIDESDSCASSEISRTSTPNTVIMNMSPGLDRGSVVESPYIPSDSFSELLGPEIDEVFSNQKDIGITKVDIEKFICIREPDKQFESIDSNSPNIGEVLQSSNTQIVSKNSTVYTITNELLETKKTEINKGKSIDSTTDLLDTDIISIPFAESGIEKSTKDSLFTNSVLCDGHNTKIIMKNNELTCKSDKIGSNFDHPVIKDGEENTNNNIIINNTINFESQTATLKLPDNNKLSLLPNNTSVHNNDIVIQENDLEINHKINENSFNLSSIAETNNIETIEKCEILVESQAHSGKEPLIENKGKDEICETQLERVIESEKQSKNDEIQNAQTVLTNSINIVHHTNNYEYDRKKINGADQLNSFSEHENSAIVPKHENEPIQEVLLQAQLNESEMVSIKLDESKDKIIEEAIAGTIDNDESRRCIPDQSATISNSDKNIAKSTNNDLDVCKLQVAHNGQFDASGPIPTKPDVSNEFNKTIDHGMVKQDKDKETSSCIKVQTCNSLDSMNVCIDNNSNIAKETFSSDPGERKTIPTNGQANELIEVPHTLATIEHVLVSKGDSILDSSCPKDKVISTQQELLSEDIVPTDSKSIIVKNEDKYLTNDVFRENVVEERSESNKVEIKEANVNAHHKPESIREVSKSEKIFDEAKHSTNISIDTTNIKEEVYSEKADSVKSEIVEECVRHLVDVVSEQQTSDCKSDYNNHIDTHRQCDSEETVVTKEEFKPSVQTIPTGIALNEEHQVGSLKEVCAEIIVSKDTKSKGVDTDTIYSIHNNVSNESGNQEELIMSENAAANEDDATKKLRPVAPQTSRLKIETESKEEITSKDLLDVKESLKPLPQKEPAKDKGGNPSDRKAVKTDKGVLAKQETLNVSPFPDDVTLLVGDLPSQNQFTAVEDITSPDKAFWVRELKG</sequence>
<dbReference type="AlphaFoldDB" id="A0A9P0HGX8"/>
<accession>A0A9P0HGX8</accession>
<feature type="signal peptide" evidence="2">
    <location>
        <begin position="1"/>
        <end position="15"/>
    </location>
</feature>
<keyword evidence="2" id="KW-0732">Signal</keyword>
<evidence type="ECO:0000256" key="2">
    <source>
        <dbReference type="SAM" id="SignalP"/>
    </source>
</evidence>
<gene>
    <name evidence="3" type="ORF">NEZAVI_LOCUS10781</name>
</gene>
<evidence type="ECO:0000256" key="1">
    <source>
        <dbReference type="SAM" id="MobiDB-lite"/>
    </source>
</evidence>
<reference evidence="3" key="1">
    <citation type="submission" date="2022-01" db="EMBL/GenBank/DDBJ databases">
        <authorList>
            <person name="King R."/>
        </authorList>
    </citation>
    <scope>NUCLEOTIDE SEQUENCE</scope>
</reference>
<name>A0A9P0HGX8_NEZVI</name>
<organism evidence="3 4">
    <name type="scientific">Nezara viridula</name>
    <name type="common">Southern green stink bug</name>
    <name type="synonym">Cimex viridulus</name>
    <dbReference type="NCBI Taxonomy" id="85310"/>
    <lineage>
        <taxon>Eukaryota</taxon>
        <taxon>Metazoa</taxon>
        <taxon>Ecdysozoa</taxon>
        <taxon>Arthropoda</taxon>
        <taxon>Hexapoda</taxon>
        <taxon>Insecta</taxon>
        <taxon>Pterygota</taxon>
        <taxon>Neoptera</taxon>
        <taxon>Paraneoptera</taxon>
        <taxon>Hemiptera</taxon>
        <taxon>Heteroptera</taxon>
        <taxon>Panheteroptera</taxon>
        <taxon>Pentatomomorpha</taxon>
        <taxon>Pentatomoidea</taxon>
        <taxon>Pentatomidae</taxon>
        <taxon>Pentatominae</taxon>
        <taxon>Nezara</taxon>
    </lineage>
</organism>
<evidence type="ECO:0000313" key="3">
    <source>
        <dbReference type="EMBL" id="CAH1401836.1"/>
    </source>
</evidence>
<dbReference type="EMBL" id="OV725081">
    <property type="protein sequence ID" value="CAH1401836.1"/>
    <property type="molecule type" value="Genomic_DNA"/>
</dbReference>
<dbReference type="OrthoDB" id="10410435at2759"/>